<dbReference type="AlphaFoldDB" id="A0A9N9F2S0"/>
<name>A0A9N9F2S0_9GLOM</name>
<dbReference type="InterPro" id="IPR046985">
    <property type="entry name" value="IP5"/>
</dbReference>
<dbReference type="PROSITE" id="PS50275">
    <property type="entry name" value="SAC"/>
    <property type="match status" value="1"/>
</dbReference>
<dbReference type="SUPFAM" id="SSF56219">
    <property type="entry name" value="DNase I-like"/>
    <property type="match status" value="1"/>
</dbReference>
<sequence>MQSILYGRSKPRSFALRSTRIAKGSPKNVIVFENIDNSNDSDPQCNVKLLTDTEFEDGDFKMLLSRPVYAIFLAIVTECEHIGYIRPGESIHRILDVEFLSLTNNAWDINQSPLYAEENTSSGTHPYMHVKKLLSNGHFYFSSDFDLTRNLQERAGEPQVNKYLFQEGYLWNKFMINELLSFREKLDEKDRKEMDLCCFFILAIQGYIGRKEMTIGDENVSLAVISRISCERAGSRLATRGIDDDGNVANFIETETILHTDKWTLSYIQIRGSVPVFWEQQGLQVVFHKMIISRGPEATQPATQRHFNKLTRCYDQVHCINLLSQKEGEALLSKEYSNRVKELDQIDGQVSYTHFDFYAMCKNGSIESASLLIRDIRHYLDEFEYFVWDQEICAPSSIQNGVFRTNCLSCLDRTNIIQTLISRTILQTYLRQKLNASQFETELLLGHHGQLWIENGDSISQISAGTGALKSDITKSGKLTFAGIVNDATKSATRFYIGNFHDKFKQEVIDMLLGKSVNQKSIVIHDPIRRLVMRDLQDRLHDFSEKLNINVFVGTYNLNGVLPNGESLEPWLLGLECDPELYIIGFQEIVELKPQQIVSADPEKLRIWVKHIGKTLNERPQGKKYVLLRSSQLVGTALVVYARADVLPAVRNIEASMKKTGLGGMAGNKGAVAIRLDYYDTSLCFVTAHLFSGHLNYIERNNDYNTISKGLWFTRGRLLDHHENVIWLGDLNYRIDLPDELLKNQQASKAVFADFKEGEITFMPTYKYDNGTDNYDTSEKNRIPAWTDRILFRGENIQLKRYSRAEIRISDHRPVLALFNVEITKYDELAKERIKEELYTKKKLTAEVIETEVTQIVAEEESELLAISEEVRTNFLDPCDVATSSASKGDVAEATITTTKLVDNAESPQSELYESILVDVLPTENKQDSVTCKKE</sequence>
<evidence type="ECO:0000313" key="7">
    <source>
        <dbReference type="Proteomes" id="UP000789739"/>
    </source>
</evidence>
<dbReference type="PANTHER" id="PTHR11200:SF257">
    <property type="entry name" value="PHOSPHOINOSITIDE 5-PHOSPHATASE"/>
    <property type="match status" value="1"/>
</dbReference>
<dbReference type="Proteomes" id="UP000789739">
    <property type="component" value="Unassembled WGS sequence"/>
</dbReference>
<dbReference type="Pfam" id="PF22669">
    <property type="entry name" value="Exo_endo_phos2"/>
    <property type="match status" value="1"/>
</dbReference>
<organism evidence="6 7">
    <name type="scientific">Paraglomus brasilianum</name>
    <dbReference type="NCBI Taxonomy" id="144538"/>
    <lineage>
        <taxon>Eukaryota</taxon>
        <taxon>Fungi</taxon>
        <taxon>Fungi incertae sedis</taxon>
        <taxon>Mucoromycota</taxon>
        <taxon>Glomeromycotina</taxon>
        <taxon>Glomeromycetes</taxon>
        <taxon>Paraglomerales</taxon>
        <taxon>Paraglomeraceae</taxon>
        <taxon>Paraglomus</taxon>
    </lineage>
</organism>
<dbReference type="OrthoDB" id="405996at2759"/>
<dbReference type="Pfam" id="PF02383">
    <property type="entry name" value="Syja_N"/>
    <property type="match status" value="1"/>
</dbReference>
<keyword evidence="7" id="KW-1185">Reference proteome</keyword>
<dbReference type="InterPro" id="IPR002013">
    <property type="entry name" value="SAC_dom"/>
</dbReference>
<feature type="domain" description="SAC" evidence="5">
    <location>
        <begin position="130"/>
        <end position="465"/>
    </location>
</feature>
<comment type="similarity">
    <text evidence="2">In the central section; belongs to the inositol 1,4,5-trisphosphate 5-phosphatase family.</text>
</comment>
<comment type="similarity">
    <text evidence="1">Belongs to the synaptojanin family.</text>
</comment>
<dbReference type="InterPro" id="IPR000300">
    <property type="entry name" value="IPPc"/>
</dbReference>
<proteinExistence type="inferred from homology"/>
<dbReference type="EC" id="3.1.3.36" evidence="3"/>
<evidence type="ECO:0000259" key="5">
    <source>
        <dbReference type="PROSITE" id="PS50275"/>
    </source>
</evidence>
<evidence type="ECO:0000313" key="6">
    <source>
        <dbReference type="EMBL" id="CAG8504642.1"/>
    </source>
</evidence>
<comment type="caution">
    <text evidence="6">The sequence shown here is derived from an EMBL/GenBank/DDBJ whole genome shotgun (WGS) entry which is preliminary data.</text>
</comment>
<accession>A0A9N9F2S0</accession>
<dbReference type="Gene3D" id="3.60.10.10">
    <property type="entry name" value="Endonuclease/exonuclease/phosphatase"/>
    <property type="match status" value="1"/>
</dbReference>
<evidence type="ECO:0000256" key="2">
    <source>
        <dbReference type="ARBA" id="ARBA00009678"/>
    </source>
</evidence>
<gene>
    <name evidence="6" type="ORF">PBRASI_LOCUS2790</name>
</gene>
<dbReference type="InterPro" id="IPR036691">
    <property type="entry name" value="Endo/exonu/phosph_ase_sf"/>
</dbReference>
<dbReference type="GO" id="GO:0004439">
    <property type="term" value="F:phosphatidylinositol-4,5-bisphosphate 5-phosphatase activity"/>
    <property type="evidence" value="ECO:0007669"/>
    <property type="project" value="UniProtKB-EC"/>
</dbReference>
<dbReference type="EMBL" id="CAJVPI010000229">
    <property type="protein sequence ID" value="CAG8504642.1"/>
    <property type="molecule type" value="Genomic_DNA"/>
</dbReference>
<dbReference type="GO" id="GO:0046856">
    <property type="term" value="P:phosphatidylinositol dephosphorylation"/>
    <property type="evidence" value="ECO:0007669"/>
    <property type="project" value="InterPro"/>
</dbReference>
<protein>
    <recommendedName>
        <fullName evidence="3">phosphoinositide 5-phosphatase</fullName>
        <ecNumber evidence="3">3.1.3.36</ecNumber>
    </recommendedName>
</protein>
<evidence type="ECO:0000256" key="1">
    <source>
        <dbReference type="ARBA" id="ARBA00008943"/>
    </source>
</evidence>
<evidence type="ECO:0000256" key="3">
    <source>
        <dbReference type="ARBA" id="ARBA00013044"/>
    </source>
</evidence>
<reference evidence="6" key="1">
    <citation type="submission" date="2021-06" db="EMBL/GenBank/DDBJ databases">
        <authorList>
            <person name="Kallberg Y."/>
            <person name="Tangrot J."/>
            <person name="Rosling A."/>
        </authorList>
    </citation>
    <scope>NUCLEOTIDE SEQUENCE</scope>
    <source>
        <strain evidence="6">BR232B</strain>
    </source>
</reference>
<keyword evidence="4" id="KW-0378">Hydrolase</keyword>
<dbReference type="SMART" id="SM00128">
    <property type="entry name" value="IPPc"/>
    <property type="match status" value="1"/>
</dbReference>
<dbReference type="PANTHER" id="PTHR11200">
    <property type="entry name" value="INOSITOL 5-PHOSPHATASE"/>
    <property type="match status" value="1"/>
</dbReference>
<evidence type="ECO:0000256" key="4">
    <source>
        <dbReference type="ARBA" id="ARBA00022801"/>
    </source>
</evidence>